<dbReference type="EMBL" id="JAYKXP010000020">
    <property type="protein sequence ID" value="KAK7047492.1"/>
    <property type="molecule type" value="Genomic_DNA"/>
</dbReference>
<dbReference type="Gene3D" id="3.50.50.60">
    <property type="entry name" value="FAD/NAD(P)-binding domain"/>
    <property type="match status" value="1"/>
</dbReference>
<comment type="cofactor">
    <cofactor evidence="1">
        <name>FAD</name>
        <dbReference type="ChEBI" id="CHEBI:57692"/>
    </cofactor>
</comment>
<feature type="region of interest" description="Disordered" evidence="5">
    <location>
        <begin position="421"/>
        <end position="450"/>
    </location>
</feature>
<keyword evidence="2" id="KW-0285">Flavoprotein</keyword>
<accession>A0AAW0D8N5</accession>
<sequence length="554" mass="61011">MSTQSAQPAVLISGAGPSGLVLALLLLRNGVPVRIIDKRNEFNVGQRGAGLHARTLELYKLLGILPEVEKRSTPMPLRKIYLPGNNEPIVGQQIVEELPTESHIYRINGVIFRQEEHQKLLREVLRADYGCEVESSTELESFTQDDEGVSVNLVKEGKRETTRVQWLVGADGAHSVVRKQLGLTFLGETHANIAVLIGDIEIENLGILDDKNWRSFGIALLSPYTKDGKQMAFFLISGAQVDAEELSKSPESIVRALHEVLGERGVEFGSFYQRAIWRANVRMANKFGEGRVFIVGGELFPFTFGRGIYEDVDAAHVHSPTGGQGMNSGVQDSFNLAWKLSLVHKGLSPSSFVESYNTERLPVMAAMLQLTTEIMKKDFAAHEDLRTGDKWKREFETRQLGITYRKSPILVDEKYTNTEEKVDPYRSGSDGTVRAGDRAPEASGLKSSESGETTSIYELLDVTSHTILLFGKSVAEVNDSLEVLAGYPRSLVKAALILPQGSEVSSSSLNPSLHQVLVDTEGLAFKNYQIQPGDSSAIAIRPDGVRHLFVVTSF</sequence>
<dbReference type="InterPro" id="IPR002938">
    <property type="entry name" value="FAD-bd"/>
</dbReference>
<protein>
    <recommendedName>
        <fullName evidence="6">FAD-binding domain-containing protein</fullName>
    </recommendedName>
</protein>
<name>A0AAW0D8N5_9AGAR</name>
<evidence type="ECO:0000313" key="7">
    <source>
        <dbReference type="EMBL" id="KAK7047492.1"/>
    </source>
</evidence>
<evidence type="ECO:0000259" key="6">
    <source>
        <dbReference type="Pfam" id="PF01494"/>
    </source>
</evidence>
<gene>
    <name evidence="7" type="ORF">VNI00_006723</name>
</gene>
<evidence type="ECO:0000256" key="4">
    <source>
        <dbReference type="ARBA" id="ARBA00023002"/>
    </source>
</evidence>
<comment type="caution">
    <text evidence="7">The sequence shown here is derived from an EMBL/GenBank/DDBJ whole genome shotgun (WGS) entry which is preliminary data.</text>
</comment>
<dbReference type="AlphaFoldDB" id="A0AAW0D8N5"/>
<dbReference type="SUPFAM" id="SSF51905">
    <property type="entry name" value="FAD/NAD(P)-binding domain"/>
    <property type="match status" value="1"/>
</dbReference>
<keyword evidence="8" id="KW-1185">Reference proteome</keyword>
<evidence type="ECO:0000256" key="3">
    <source>
        <dbReference type="ARBA" id="ARBA00022827"/>
    </source>
</evidence>
<dbReference type="PANTHER" id="PTHR43004:SF19">
    <property type="entry name" value="BINDING MONOOXYGENASE, PUTATIVE (JCVI)-RELATED"/>
    <property type="match status" value="1"/>
</dbReference>
<evidence type="ECO:0000256" key="1">
    <source>
        <dbReference type="ARBA" id="ARBA00001974"/>
    </source>
</evidence>
<evidence type="ECO:0000313" key="8">
    <source>
        <dbReference type="Proteomes" id="UP001383192"/>
    </source>
</evidence>
<evidence type="ECO:0000256" key="2">
    <source>
        <dbReference type="ARBA" id="ARBA00022630"/>
    </source>
</evidence>
<keyword evidence="4" id="KW-0560">Oxidoreductase</keyword>
<proteinExistence type="predicted"/>
<organism evidence="7 8">
    <name type="scientific">Paramarasmius palmivorus</name>
    <dbReference type="NCBI Taxonomy" id="297713"/>
    <lineage>
        <taxon>Eukaryota</taxon>
        <taxon>Fungi</taxon>
        <taxon>Dikarya</taxon>
        <taxon>Basidiomycota</taxon>
        <taxon>Agaricomycotina</taxon>
        <taxon>Agaricomycetes</taxon>
        <taxon>Agaricomycetidae</taxon>
        <taxon>Agaricales</taxon>
        <taxon>Marasmiineae</taxon>
        <taxon>Marasmiaceae</taxon>
        <taxon>Paramarasmius</taxon>
    </lineage>
</organism>
<dbReference type="PRINTS" id="PR00420">
    <property type="entry name" value="RNGMNOXGNASE"/>
</dbReference>
<keyword evidence="3" id="KW-0274">FAD</keyword>
<dbReference type="Proteomes" id="UP001383192">
    <property type="component" value="Unassembled WGS sequence"/>
</dbReference>
<dbReference type="InterPro" id="IPR036188">
    <property type="entry name" value="FAD/NAD-bd_sf"/>
</dbReference>
<dbReference type="PANTHER" id="PTHR43004">
    <property type="entry name" value="TRK SYSTEM POTASSIUM UPTAKE PROTEIN"/>
    <property type="match status" value="1"/>
</dbReference>
<reference evidence="7 8" key="1">
    <citation type="submission" date="2024-01" db="EMBL/GenBank/DDBJ databases">
        <title>A draft genome for a cacao thread blight-causing isolate of Paramarasmius palmivorus.</title>
        <authorList>
            <person name="Baruah I.K."/>
            <person name="Bukari Y."/>
            <person name="Amoako-Attah I."/>
            <person name="Meinhardt L.W."/>
            <person name="Bailey B.A."/>
            <person name="Cohen S.P."/>
        </authorList>
    </citation>
    <scope>NUCLEOTIDE SEQUENCE [LARGE SCALE GENOMIC DNA]</scope>
    <source>
        <strain evidence="7 8">GH-12</strain>
    </source>
</reference>
<dbReference type="Gene3D" id="3.30.70.2450">
    <property type="match status" value="1"/>
</dbReference>
<dbReference type="GO" id="GO:0071949">
    <property type="term" value="F:FAD binding"/>
    <property type="evidence" value="ECO:0007669"/>
    <property type="project" value="InterPro"/>
</dbReference>
<evidence type="ECO:0000256" key="5">
    <source>
        <dbReference type="SAM" id="MobiDB-lite"/>
    </source>
</evidence>
<feature type="domain" description="FAD-binding" evidence="6">
    <location>
        <begin position="9"/>
        <end position="370"/>
    </location>
</feature>
<dbReference type="InterPro" id="IPR050641">
    <property type="entry name" value="RIFMO-like"/>
</dbReference>
<dbReference type="GO" id="GO:0016709">
    <property type="term" value="F:oxidoreductase activity, acting on paired donors, with incorporation or reduction of molecular oxygen, NAD(P)H as one donor, and incorporation of one atom of oxygen"/>
    <property type="evidence" value="ECO:0007669"/>
    <property type="project" value="UniProtKB-ARBA"/>
</dbReference>
<dbReference type="Pfam" id="PF01494">
    <property type="entry name" value="FAD_binding_3"/>
    <property type="match status" value="1"/>
</dbReference>